<dbReference type="RefSeq" id="XP_040608751.1">
    <property type="nucleotide sequence ID" value="XM_040752817.1"/>
</dbReference>
<dbReference type="Proteomes" id="UP000886700">
    <property type="component" value="Unplaced"/>
</dbReference>
<feature type="compositionally biased region" description="Pro residues" evidence="1">
    <location>
        <begin position="55"/>
        <end position="70"/>
    </location>
</feature>
<feature type="chain" id="PRO_5047394059" evidence="2">
    <location>
        <begin position="16"/>
        <end position="327"/>
    </location>
</feature>
<accession>A0ABM2Y5M3</accession>
<organism evidence="3 4">
    <name type="scientific">Mesocricetus auratus</name>
    <name type="common">Golden hamster</name>
    <dbReference type="NCBI Taxonomy" id="10036"/>
    <lineage>
        <taxon>Eukaryota</taxon>
        <taxon>Metazoa</taxon>
        <taxon>Chordata</taxon>
        <taxon>Craniata</taxon>
        <taxon>Vertebrata</taxon>
        <taxon>Euteleostomi</taxon>
        <taxon>Mammalia</taxon>
        <taxon>Eutheria</taxon>
        <taxon>Euarchontoglires</taxon>
        <taxon>Glires</taxon>
        <taxon>Rodentia</taxon>
        <taxon>Myomorpha</taxon>
        <taxon>Muroidea</taxon>
        <taxon>Cricetidae</taxon>
        <taxon>Cricetinae</taxon>
        <taxon>Mesocricetus</taxon>
    </lineage>
</organism>
<proteinExistence type="predicted"/>
<sequence length="327" mass="34684">MFAALQGRAWGRARGIPSLFVLAVRTVKVTLSTWPPPLHPTRKELAHRGKDHLPGEPPGVPGTFPFPPRVPVKNEYDKRQACQSTSHARPRALWDPRPGTHANRPKPGRPRPLASHRPSGCSPAPHAPWPSPSRSAPGRGLRPTSASPHRGPGPAAATQPRANLLPSALASAKPRVNPKRSGREAEAGQRRREAGGARGGAAPRLIIPASRDLPGPPAAAPQRPLSPEAPPPACLRSRSALGSWAPREAGASLGTRPAGFNKMETEADNHFKVWSSCSSQVVGLVSEIQCSSVCVSLILPSSSSLAVRRIPKATKPVSFPRITWAKG</sequence>
<evidence type="ECO:0000313" key="4">
    <source>
        <dbReference type="RefSeq" id="XP_040608751.1"/>
    </source>
</evidence>
<keyword evidence="3" id="KW-1185">Reference proteome</keyword>
<dbReference type="GeneID" id="121142684"/>
<feature type="compositionally biased region" description="Basic and acidic residues" evidence="1">
    <location>
        <begin position="181"/>
        <end position="195"/>
    </location>
</feature>
<evidence type="ECO:0000256" key="1">
    <source>
        <dbReference type="SAM" id="MobiDB-lite"/>
    </source>
</evidence>
<reference evidence="4" key="1">
    <citation type="submission" date="2025-08" db="UniProtKB">
        <authorList>
            <consortium name="RefSeq"/>
        </authorList>
    </citation>
    <scope>IDENTIFICATION</scope>
    <source>
        <tissue evidence="4">Liver</tissue>
    </source>
</reference>
<feature type="compositionally biased region" description="Low complexity" evidence="1">
    <location>
        <begin position="132"/>
        <end position="143"/>
    </location>
</feature>
<feature type="region of interest" description="Disordered" evidence="1">
    <location>
        <begin position="48"/>
        <end position="230"/>
    </location>
</feature>
<keyword evidence="2" id="KW-0732">Signal</keyword>
<feature type="signal peptide" evidence="2">
    <location>
        <begin position="1"/>
        <end position="15"/>
    </location>
</feature>
<evidence type="ECO:0000256" key="2">
    <source>
        <dbReference type="SAM" id="SignalP"/>
    </source>
</evidence>
<evidence type="ECO:0000313" key="3">
    <source>
        <dbReference type="Proteomes" id="UP000886700"/>
    </source>
</evidence>
<gene>
    <name evidence="4" type="primary">LOC121142684</name>
</gene>
<name>A0ABM2Y5M3_MESAU</name>
<protein>
    <submittedName>
        <fullName evidence="4">Translation initiation factor IF-2-like</fullName>
    </submittedName>
</protein>